<gene>
    <name evidence="10" type="primary">SLC35B1</name>
    <name evidence="10" type="ORF">TSPGSL018_14902</name>
</gene>
<dbReference type="GO" id="GO:0005460">
    <property type="term" value="F:UDP-glucose transmembrane transporter activity"/>
    <property type="evidence" value="ECO:0007669"/>
    <property type="project" value="TreeGrafter"/>
</dbReference>
<feature type="transmembrane region" description="Helical" evidence="9">
    <location>
        <begin position="22"/>
        <end position="42"/>
    </location>
</feature>
<evidence type="ECO:0000313" key="10">
    <source>
        <dbReference type="EMBL" id="JAC78521.1"/>
    </source>
</evidence>
<evidence type="ECO:0000256" key="4">
    <source>
        <dbReference type="ARBA" id="ARBA00022448"/>
    </source>
</evidence>
<dbReference type="PANTHER" id="PTHR10778:SF10">
    <property type="entry name" value="SOLUTE CARRIER FAMILY 35 MEMBER B1"/>
    <property type="match status" value="1"/>
</dbReference>
<dbReference type="InterPro" id="IPR013657">
    <property type="entry name" value="SCL35B1-4/HUT1"/>
</dbReference>
<feature type="transmembrane region" description="Helical" evidence="9">
    <location>
        <begin position="54"/>
        <end position="78"/>
    </location>
</feature>
<evidence type="ECO:0000256" key="6">
    <source>
        <dbReference type="ARBA" id="ARBA00022824"/>
    </source>
</evidence>
<evidence type="ECO:0000256" key="9">
    <source>
        <dbReference type="SAM" id="Phobius"/>
    </source>
</evidence>
<dbReference type="SUPFAM" id="SSF103481">
    <property type="entry name" value="Multidrug resistance efflux transporter EmrE"/>
    <property type="match status" value="1"/>
</dbReference>
<evidence type="ECO:0000256" key="7">
    <source>
        <dbReference type="ARBA" id="ARBA00022989"/>
    </source>
</evidence>
<evidence type="ECO:0000256" key="1">
    <source>
        <dbReference type="ARBA" id="ARBA00004477"/>
    </source>
</evidence>
<dbReference type="EMBL" id="GBEZ01006901">
    <property type="protein sequence ID" value="JAC78521.1"/>
    <property type="molecule type" value="Transcribed_RNA"/>
</dbReference>
<proteinExistence type="inferred from homology"/>
<keyword evidence="7 9" id="KW-1133">Transmembrane helix</keyword>
<comment type="subcellular location">
    <subcellularLocation>
        <location evidence="1">Endoplasmic reticulum membrane</location>
        <topology evidence="1">Multi-pass membrane protein</topology>
    </subcellularLocation>
</comment>
<reference evidence="10" key="1">
    <citation type="submission" date="2014-05" db="EMBL/GenBank/DDBJ databases">
        <title>The transcriptome of the halophilic microalga Tetraselmis sp. GSL018 isolated from the Great Salt Lake, Utah.</title>
        <authorList>
            <person name="Jinkerson R.E."/>
            <person name="D'Adamo S."/>
            <person name="Posewitz M.C."/>
        </authorList>
    </citation>
    <scope>NUCLEOTIDE SEQUENCE</scope>
    <source>
        <strain evidence="10">GSL018</strain>
    </source>
</reference>
<dbReference type="GO" id="GO:0000139">
    <property type="term" value="C:Golgi membrane"/>
    <property type="evidence" value="ECO:0007669"/>
    <property type="project" value="TreeGrafter"/>
</dbReference>
<feature type="non-terminal residue" evidence="10">
    <location>
        <position position="1"/>
    </location>
</feature>
<feature type="transmembrane region" description="Helical" evidence="9">
    <location>
        <begin position="98"/>
        <end position="117"/>
    </location>
</feature>
<dbReference type="PANTHER" id="PTHR10778">
    <property type="entry name" value="SOLUTE CARRIER FAMILY 35 MEMBER B"/>
    <property type="match status" value="1"/>
</dbReference>
<accession>A0A061S6W5</accession>
<evidence type="ECO:0000256" key="2">
    <source>
        <dbReference type="ARBA" id="ARBA00008349"/>
    </source>
</evidence>
<sequence length="220" mass="23903">VLVKSSKAIPVMIMGTIIGGKVYSALEYFSTILIAAGISLFASRGSSKVSSKLAAPNTGLGYGLCFLNLILDGFTNAAQETVHNRHPQTSSLHTMCYMNLWCGIYYGVYLFGPMGLLGLRSNLGMDCIGFCLRHHRAALHVALFCLCGAWGQLFIFETIKTFGALANTLITTTRKFFNILISVLINGNPLLAEQWAAVALVFSGLFLHSVMKRRPKSKSA</sequence>
<keyword evidence="6" id="KW-0256">Endoplasmic reticulum</keyword>
<dbReference type="Pfam" id="PF08449">
    <property type="entry name" value="UAA"/>
    <property type="match status" value="1"/>
</dbReference>
<dbReference type="InterPro" id="IPR037185">
    <property type="entry name" value="EmrE-like"/>
</dbReference>
<protein>
    <submittedName>
        <fullName evidence="10">Solute carrier family 35 (UDP-galactose transporter), member B1</fullName>
    </submittedName>
</protein>
<comment type="similarity">
    <text evidence="3">Belongs to the nucleotide-sugar transporter family. SLC35B subfamily.</text>
</comment>
<keyword evidence="4" id="KW-0813">Transport</keyword>
<name>A0A061S6W5_9CHLO</name>
<keyword evidence="8 9" id="KW-0472">Membrane</keyword>
<organism evidence="10">
    <name type="scientific">Tetraselmis sp. GSL018</name>
    <dbReference type="NCBI Taxonomy" id="582737"/>
    <lineage>
        <taxon>Eukaryota</taxon>
        <taxon>Viridiplantae</taxon>
        <taxon>Chlorophyta</taxon>
        <taxon>core chlorophytes</taxon>
        <taxon>Chlorodendrophyceae</taxon>
        <taxon>Chlorodendrales</taxon>
        <taxon>Chlorodendraceae</taxon>
        <taxon>Tetraselmis</taxon>
    </lineage>
</organism>
<comment type="similarity">
    <text evidence="2">Belongs to the nucleotide-sugar transporter family. UDP-galactose:UMP antiporter (TC 2.A.7.11) subfamily.</text>
</comment>
<dbReference type="GO" id="GO:0005459">
    <property type="term" value="F:UDP-galactose transmembrane transporter activity"/>
    <property type="evidence" value="ECO:0007669"/>
    <property type="project" value="TreeGrafter"/>
</dbReference>
<evidence type="ECO:0000256" key="3">
    <source>
        <dbReference type="ARBA" id="ARBA00010694"/>
    </source>
</evidence>
<keyword evidence="5 9" id="KW-0812">Transmembrane</keyword>
<feature type="transmembrane region" description="Helical" evidence="9">
    <location>
        <begin position="137"/>
        <end position="156"/>
    </location>
</feature>
<dbReference type="GO" id="GO:0005789">
    <property type="term" value="C:endoplasmic reticulum membrane"/>
    <property type="evidence" value="ECO:0007669"/>
    <property type="project" value="UniProtKB-SubCell"/>
</dbReference>
<dbReference type="AlphaFoldDB" id="A0A061S6W5"/>
<evidence type="ECO:0000256" key="8">
    <source>
        <dbReference type="ARBA" id="ARBA00023136"/>
    </source>
</evidence>
<evidence type="ECO:0000256" key="5">
    <source>
        <dbReference type="ARBA" id="ARBA00022692"/>
    </source>
</evidence>